<evidence type="ECO:0000313" key="1">
    <source>
        <dbReference type="EMBL" id="KFH11580.1"/>
    </source>
</evidence>
<reference evidence="1 2" key="1">
    <citation type="submission" date="2014-04" db="EMBL/GenBank/DDBJ databases">
        <authorList>
            <person name="Sibley D."/>
            <person name="Venepally P."/>
            <person name="Karamycheva S."/>
            <person name="Hadjithomas M."/>
            <person name="Khan A."/>
            <person name="Brunk B."/>
            <person name="Roos D."/>
            <person name="Caler E."/>
            <person name="Lorenzi H."/>
        </authorList>
    </citation>
    <scope>NUCLEOTIDE SEQUENCE [LARGE SCALE GENOMIC DNA]</scope>
    <source>
        <strain evidence="1 2">MAS</strain>
    </source>
</reference>
<protein>
    <submittedName>
        <fullName evidence="1">Uncharacterized protein</fullName>
    </submittedName>
</protein>
<evidence type="ECO:0000313" key="2">
    <source>
        <dbReference type="Proteomes" id="UP000028821"/>
    </source>
</evidence>
<name>A0A086QG48_TOXGO</name>
<accession>A0A086QG48</accession>
<dbReference type="VEuPathDB" id="ToxoDB:TGMAS_201785"/>
<dbReference type="AlphaFoldDB" id="A0A086QG48"/>
<comment type="caution">
    <text evidence="1">The sequence shown here is derived from an EMBL/GenBank/DDBJ whole genome shotgun (WGS) entry which is preliminary data.</text>
</comment>
<organism evidence="1 2">
    <name type="scientific">Toxoplasma gondii MAS</name>
    <dbReference type="NCBI Taxonomy" id="943118"/>
    <lineage>
        <taxon>Eukaryota</taxon>
        <taxon>Sar</taxon>
        <taxon>Alveolata</taxon>
        <taxon>Apicomplexa</taxon>
        <taxon>Conoidasida</taxon>
        <taxon>Coccidia</taxon>
        <taxon>Eucoccidiorida</taxon>
        <taxon>Eimeriorina</taxon>
        <taxon>Sarcocystidae</taxon>
        <taxon>Toxoplasma</taxon>
    </lineage>
</organism>
<sequence length="132" mass="15134">MRGLFLMAWCVPVELHCQDTVSLLVYSSRIALTGFFRLHRCGNRLYRSSVEPEQERAPLLQERFAGESHRQKKVCRAAAPAVALRTDFDIPNVKTVSTFYVQFSTFPVISIYAFPCKRRKYKATRHTSLCSG</sequence>
<dbReference type="EMBL" id="AEXC02001627">
    <property type="protein sequence ID" value="KFH11580.1"/>
    <property type="molecule type" value="Genomic_DNA"/>
</dbReference>
<dbReference type="Proteomes" id="UP000028821">
    <property type="component" value="Unassembled WGS sequence"/>
</dbReference>
<proteinExistence type="predicted"/>
<gene>
    <name evidence="1" type="ORF">TGMAS_201785</name>
</gene>